<feature type="coiled-coil region" evidence="4">
    <location>
        <begin position="2036"/>
        <end position="2063"/>
    </location>
</feature>
<dbReference type="Proteomes" id="UP000663862">
    <property type="component" value="Unassembled WGS sequence"/>
</dbReference>
<dbReference type="InterPro" id="IPR014001">
    <property type="entry name" value="Helicase_ATP-bd"/>
</dbReference>
<feature type="region of interest" description="Disordered" evidence="5">
    <location>
        <begin position="5034"/>
        <end position="5082"/>
    </location>
</feature>
<evidence type="ECO:0000256" key="2">
    <source>
        <dbReference type="ARBA" id="ARBA00022927"/>
    </source>
</evidence>
<dbReference type="SUPFAM" id="SSF52540">
    <property type="entry name" value="P-loop containing nucleoside triphosphate hydrolases"/>
    <property type="match status" value="1"/>
</dbReference>
<keyword evidence="3" id="KW-0811">Translocation</keyword>
<keyword evidence="2" id="KW-0653">Protein transport</keyword>
<feature type="non-terminal residue" evidence="9">
    <location>
        <position position="1"/>
    </location>
</feature>
<reference evidence="9" key="1">
    <citation type="submission" date="2021-02" db="EMBL/GenBank/DDBJ databases">
        <authorList>
            <person name="Nowell W R."/>
        </authorList>
    </citation>
    <scope>NUCLEOTIDE SEQUENCE</scope>
</reference>
<keyword evidence="4" id="KW-0175">Coiled coil</keyword>
<dbReference type="EMBL" id="CAJOBQ010002031">
    <property type="protein sequence ID" value="CAF4534245.1"/>
    <property type="molecule type" value="Genomic_DNA"/>
</dbReference>
<feature type="compositionally biased region" description="Basic and acidic residues" evidence="5">
    <location>
        <begin position="5040"/>
        <end position="5054"/>
    </location>
</feature>
<dbReference type="InterPro" id="IPR014018">
    <property type="entry name" value="SecA_motor_DEAD"/>
</dbReference>
<dbReference type="GO" id="GO:0016020">
    <property type="term" value="C:membrane"/>
    <property type="evidence" value="ECO:0007669"/>
    <property type="project" value="InterPro"/>
</dbReference>
<evidence type="ECO:0000256" key="4">
    <source>
        <dbReference type="SAM" id="Coils"/>
    </source>
</evidence>
<evidence type="ECO:0000256" key="5">
    <source>
        <dbReference type="SAM" id="MobiDB-lite"/>
    </source>
</evidence>
<feature type="domain" description="SecA family profile" evidence="8">
    <location>
        <begin position="3445"/>
        <end position="4063"/>
    </location>
</feature>
<accession>A0A820XJR0</accession>
<feature type="region of interest" description="Disordered" evidence="5">
    <location>
        <begin position="1783"/>
        <end position="1803"/>
    </location>
</feature>
<feature type="compositionally biased region" description="Polar residues" evidence="5">
    <location>
        <begin position="1824"/>
        <end position="1833"/>
    </location>
</feature>
<feature type="domain" description="Helicase ATP-binding" evidence="6">
    <location>
        <begin position="3553"/>
        <end position="3698"/>
    </location>
</feature>
<feature type="compositionally biased region" description="Gly residues" evidence="5">
    <location>
        <begin position="1728"/>
        <end position="1743"/>
    </location>
</feature>
<organism evidence="9 10">
    <name type="scientific">Rotaria socialis</name>
    <dbReference type="NCBI Taxonomy" id="392032"/>
    <lineage>
        <taxon>Eukaryota</taxon>
        <taxon>Metazoa</taxon>
        <taxon>Spiralia</taxon>
        <taxon>Gnathifera</taxon>
        <taxon>Rotifera</taxon>
        <taxon>Eurotatoria</taxon>
        <taxon>Bdelloidea</taxon>
        <taxon>Philodinida</taxon>
        <taxon>Philodinidae</taxon>
        <taxon>Rotaria</taxon>
    </lineage>
</organism>
<feature type="compositionally biased region" description="Polar residues" evidence="5">
    <location>
        <begin position="5055"/>
        <end position="5065"/>
    </location>
</feature>
<dbReference type="GO" id="GO:0017038">
    <property type="term" value="P:protein import"/>
    <property type="evidence" value="ECO:0007669"/>
    <property type="project" value="InterPro"/>
</dbReference>
<dbReference type="PROSITE" id="PS51192">
    <property type="entry name" value="HELICASE_ATP_BIND_1"/>
    <property type="match status" value="1"/>
</dbReference>
<evidence type="ECO:0000256" key="3">
    <source>
        <dbReference type="ARBA" id="ARBA00023010"/>
    </source>
</evidence>
<dbReference type="Gene3D" id="3.40.50.300">
    <property type="entry name" value="P-loop containing nucleotide triphosphate hydrolases"/>
    <property type="match status" value="2"/>
</dbReference>
<evidence type="ECO:0000313" key="9">
    <source>
        <dbReference type="EMBL" id="CAF4534245.1"/>
    </source>
</evidence>
<dbReference type="InterPro" id="IPR011115">
    <property type="entry name" value="SecA_DEAD"/>
</dbReference>
<proteinExistence type="predicted"/>
<name>A0A820XJR0_9BILA</name>
<evidence type="ECO:0000259" key="7">
    <source>
        <dbReference type="PROSITE" id="PS51194"/>
    </source>
</evidence>
<dbReference type="PROSITE" id="PS51194">
    <property type="entry name" value="HELICASE_CTER"/>
    <property type="match status" value="1"/>
</dbReference>
<dbReference type="InterPro" id="IPR027417">
    <property type="entry name" value="P-loop_NTPase"/>
</dbReference>
<feature type="region of interest" description="Disordered" evidence="5">
    <location>
        <begin position="1726"/>
        <end position="1755"/>
    </location>
</feature>
<feature type="coiled-coil region" evidence="4">
    <location>
        <begin position="969"/>
        <end position="996"/>
    </location>
</feature>
<feature type="domain" description="Helicase C-terminal" evidence="7">
    <location>
        <begin position="3908"/>
        <end position="4060"/>
    </location>
</feature>
<feature type="compositionally biased region" description="Basic and acidic residues" evidence="5">
    <location>
        <begin position="5066"/>
        <end position="5079"/>
    </location>
</feature>
<dbReference type="GO" id="GO:0006605">
    <property type="term" value="P:protein targeting"/>
    <property type="evidence" value="ECO:0007669"/>
    <property type="project" value="InterPro"/>
</dbReference>
<comment type="caution">
    <text evidence="9">The sequence shown here is derived from an EMBL/GenBank/DDBJ whole genome shotgun (WGS) entry which is preliminary data.</text>
</comment>
<feature type="compositionally biased region" description="Basic and acidic residues" evidence="5">
    <location>
        <begin position="5255"/>
        <end position="5278"/>
    </location>
</feature>
<feature type="region of interest" description="Disordered" evidence="5">
    <location>
        <begin position="1819"/>
        <end position="1846"/>
    </location>
</feature>
<feature type="region of interest" description="Disordered" evidence="5">
    <location>
        <begin position="5233"/>
        <end position="5278"/>
    </location>
</feature>
<dbReference type="Gene3D" id="3.90.1440.10">
    <property type="entry name" value="SecA, preprotein cross-linking domain"/>
    <property type="match status" value="1"/>
</dbReference>
<dbReference type="PANTHER" id="PTHR30612:SF0">
    <property type="entry name" value="CHLOROPLAST PROTEIN-TRANSPORTING ATPASE"/>
    <property type="match status" value="1"/>
</dbReference>
<dbReference type="InterPro" id="IPR001650">
    <property type="entry name" value="Helicase_C-like"/>
</dbReference>
<keyword evidence="2" id="KW-0813">Transport</keyword>
<feature type="region of interest" description="Disordered" evidence="5">
    <location>
        <begin position="1682"/>
        <end position="1709"/>
    </location>
</feature>
<sequence length="5463" mass="635231">YIIASLNQLTGFIANSLSLHFTILPYQSYQDTDEDNPTELEEVDVNDDSLCSKQDLRLAAIKEQGILLTEEITELCTSFRNRLRHGQVVGYIDILAKLYYDIACANYKYYRSDVINDNLISVKAYLEKCIEQFDSKGEIANQITIIKDAKTFLDIVCKKYSELTQKTEKRENDLQNLLNQCLKANKRSRSNETSDENVNHLGSSMRKVLAEIIQCNLEIGSIDQVEHYIRHLESLPTDENNENKLIEYKLRKEQLVTINIVMKFETYLLNPQDDDVESFVIKKPENISDYQTELNKWKELFTKSNSKSIVLIYNPEENINLWESWFRITKKVGEFFHLRISKESIISQLLKHVYHSKVVTGFITELLDLLAEKNVFINVDDNTNHLFTNNQFNLKSKRAKMIYICKLLRKAYRSIGYYPFEQRYDRAVYYFIEERQRFLKKISSAYNIYIDSIDLKNEPIVEDFENKFPLNLFPLTPGSSIKKLNDVVQEENFFLDILPYIDAIKDFQRSCNSLFDIDWKLCWNENDIENILNNMRKEKIYAKKFCFLLIQCNLYVISKLSREHPPINRNAIVLQKIENYFHCYFVKDNQWIKDCKTKELIFRKVENIDLENIQITETLRLIKENEFSYEQGRTEIEHLAVAMNLYRWYFYGKLAYGSISEGYVDMKPELNRIKNHLKDILPEDLQGEKSEKLIDREKEIVKNLSKIPNIDNEYSKEYILKPISKSDYEQQRFLKKGILIYDIRKFNDANLLKQQIKSDVNKNLACVVKLTNQHYICLFIESKKPYQYNYDMRYIHVLDSSYEIIEKKALSWLTGVMDKCVYKLSLVECPEQRSMAEDSLLHAFLNATACQWAVDNRCWKVLKNNFHRQKFSSRENIEKLKKWFVDEDQNEFVLDANEDILSKDKVIETTENFLRLVKPIIYRHLNPDQPLELEQIKEYVEDTSKSFADVRNFNDLIEAICRMNNNENQEEIEKNVEEIRVVKDSLEEKRQEELESDVFVDLMFEILKKTYLDLLFTYQAIEENFETFEDKLHHAILINLLEKNVLVTKNEYPDSAQKIDALIQELFTSEDEYLMPYINFVESLLNFTSELTVQCENIKRRLEQVEAQRRIATNKFAKASLDVVKNFVKKFVNIENSLKEFDSIFKCLLPNCYELLEMDEINRLLKLHIYEKLSHKNQDFDDIKSCIDTLIDHIRIHVLIKKSLEEINTQKLEEIYDSFNQCTKPEKIDERAIHYIGAYIRTTMMIRIDDYMNSLAKFRHESLMSIENFEKHLHEYLLNSIQESIRSGKPKTQVAKEALPFFKWKDFDYEIRLLEIKELVKYLANKNDIIPPDVINLLAERLDDTNHSHYVYFKRETNDLKKMLDRFGKVAEVLPKFSELFRETLKNRYDSLSDKEIFSDGGKIKKEIFNRLKPSIKFDDIENIIKSFDNEKLNISNKLKIFVVDNDQKASAEISQCLRNCIMDTAEAYGSSLLDFRCRAMTAFDHFEKNLYKFLSSYESVRDRKRNGLEMYLKPFSNYDDYSHDKYDNYLFEYKRFVNYLRGRCQCAENLEEIFKEAEHTFKWFFKERLKNLKIMLNSHINWYEIEVLNQENYLIFQIKTTCAILSEILQILKDNHSNCFCPDNEIRIINCDNLYIDTNLSDKKYSGLNIVLVSPNQHLFGHSPDLNINTDGKAAQDIWKDRPAKDGHGTDSNRNGKDGSDGKPGTSAGHVYVVANKLPPIKVSACGGQGGRGQDGGNGAPGLDGTDGKNADEEKVRDKLEGWWVIGGAWSYRCRRIGTDGTSGGSGGEAGSGGYHGEQGNPGIVKLVDLNEVVARGKHVNTESKSVSSNGKPGTPGEAGKHGRDGFDYVALSRSTLARRSVQDKRGRLAHKDRYYENERKFVKRFPMLSFEAHENNRRFIGKYDAERSEHRDRHNHRHKDQEVAKKIHAINNQHVFLQTAHFFEQYCNPENEATYQHWNASSLSRFLEKMADLENLPSHKINIRPDLEHDVQEILILKENFLHTVSAENQRLQAEKLDTNQLSIGILLLSQEVLNQFEKGLQLHQTIYQQLQNEIQRVDVQHLATGLEIRSTEIINLRNAITRILNEQRFSQRLAAMQRRLETLIEIPREELSKTILNRKNIQVIKENLDKQEWKKFDNRFIDATNFNNDLNEKSLLKVGDASLEKFKKIISETEARFCLTDLKTIKDQQEKLDEIFFKYPLLSGNHVLDLFINFSKSLEREWLRHYWIIWTQKTLTYLQEVFYDNRKEVETNLRNILQTIKTANHFQLEQIDFAQKSSFILKGFSYYDFDKDLYKQNRSELIKSINDFHENSNQDNLVKVFMTFSESSFFSLSEANSLQNLLMNKVQLDLIYDFLQTILHNVIVMNIIGKISEKLISCIEKIEEVLVQNPRSYLYDIFLNFSIYIEGLRIKSSLTDEQRKTLDEIYKSNDLERLQAFRLSKPFQKRIIKFTIEQEIDAFNTLYDPTLVENFLIHISDQINSPTKVSKVIKFVEWITKSVYFFEYKIVENIFQIVNEILKKTIDKNLLDSFSFLRIVFDSRITRVKIEKREEDIKSTLENRKTILNDITLNLDEINTSFNTRIEENIEKVLEFYGNLLSFIDRTKLDEFGGLLEDKLNQIATNYATLQKNLSKTPVIDEMKRLLNSHKANISSRASEQNETVILIDQFPTKIQTAINIIEQQINLINKQKSENKMFDHKQIILKILEDLFSNFANLNDNFCQFLTERLMTIYTPPNDSLFNTNTSHEKLVQQSKFCLFMSKITENIGEKLLTHLEQNLKIKESVMEQIERFANQSGENVLDDLVLPFLHILNLCELSPREKVNDILQYINSESTNINQSNQLLELRKNVLYKLINYYPLFEIGLSSISKYMRKFNYIEIKIEDNITYFEFILSFLYQERQEKTGILPDIYGRFYEYCKANGENETLQFTNFARLMRIISCTHRDYQQARGPNLVHALFQVTLVHVLLEPENPLGPLKNEFIDALYWFFQALSDYESLEKTTDINIEINYIVTLNQMCERLDKLCKDTTKKNINEYTYLKRSLVTICKEMIMSSVVKYITSLFEQNKTAGWLEVVIYFPELFEECYNQFFDEIENYRKSSNIDNIQDFIYERIKSVQVEKLNKLYPLINREKVPIPIFFKIFDGYLEPGDEKPSIEKKTPCDVINFNTLLGKIIDRIEIEGDLVIDDDTFQKVLQCIHCFKYIPVAMEKLSSTSQIDWLRTLLIEHIIEKYKLIFPEENNFENLRCMLMRINEKVLLLFNNVFIKEYIDRIYQGMVKNSNSSLPDYQKLTKDKFISIVNLMGKVSGSKQLLDQLADASLAVWDTILYEVEFSQIFNREMSKAGVNLGEVGVEKALLFLNRIRIQLGIENYGSFLEFFQRIADKINKAKTKPIQHLSKLLEALYYKKISFEKAHEIVINSDYIQWSEKIKEIESVKFTIKNQTDRPAREIIDQMKSEQNNKKNVISKNLLERIAQQASRIRELALNKRIDEGDEKSKIGEEIQSIFNLESYQDKPSEYVYSNLEDIVSLLIYSWSVANKTQFPKDTQIVALLLFIHSYKKGLLEQIRTGEGKTLIVGITAAFFALCGYAVDVVSSNRDLAIEGEQKCRSFFELLKLESGHICSEDDEVNHQAYRPDLSTCQGNIVYGEVGAFQRDILEEEFNNKKIFGKRYEKRRKCLIVDEVDNMCLDRARHVLYLSHEIESLKWLETLFINIWAIVITTEIKHANDIDKNIEEISKFILKCVENKNIYVPEYLHKFVKYKVKRWVDSAFQAKIMREDDHFVLDIPKSEGQYAQKQKVIIVLDKDTGVEQYSTRWSHGLAQFLELKYRRKLSVESLKAVFISNKAFFQRYKEHLYGLTGTLGSENSQSFLFDLYNVQFSDLPTSKKKCYIQLPSRVAFEYSDWLDLIAKQTIEIAEKRPVLIICENVEATEQIWNELIRNRVPPHTIEKYRRDGDNIEERFQKSPATAGDIIIATNKGGRGTDIHVDQVVNDEGGLHVILSYLPENVRVEEQAFGRTARNGAAGTGQFIIEIDKSIYGEMYELDQYPTDQGKLKLEELSDVILEREKINRDNKEAARLSELKQSSILRLEVEEDLFEKFNGFKKKISEEIFQPLLNKELEKLKEKFQLSPAVSQEELEKDFKEKLEKPREKIAEGLERILKDRWAFWLDEAKEDIDAIKTSQEKNTLLKKFDEKFVNTITNLLKGSDFDNLIKKFIEKPEEAIRLGNFLLSEHKFLLENAYSMAKKCFEKAIECGDISGFSYIGLTFTIINLKQNKETIKKQSRKELKKAQRCLELIKQNLMANLKIAEILPQSATSDIRTKISSKENLYEDQVRGKLEVIGLQLHYLNKIIGSTVEPSDFVLHTQEEDKFKKENNEKGEKLYNLLVEKNLIQNDQLRKSFKNDFNKLKIIIQENLDPSISDEIIELLKNKDDLNKKDFENIACYNDELWKVLNVRNAENIFILNIERVQGGLPNEYENIWKDLANQINPTEVNMEVFNSSSEKNKLKDYLIKKKLLVETQRVKINDLDLDRLNFQGRYTKYEKIVFNSNGHEKGDLKTFLQELKTQICNDGGQYLYKTFLPFGTQEEEGNKIRVLLKEKNIIKSGGLASNKYGNNKDKISEILDKILANTNYMNDKDTILSLILSLQGDIRSSEKDLKANLKDFLELEDQENVPMELRFFRGLGLDKFLIIQEDKSWWDWRAFAVAMIGLAQVIGGAVLISFGCVNIGSALIAEGISDMIYATMAGLTGTFSWKDWAIQKAISFTISLVTAGIGKLASLGSVASKAGSLSKAAIFAQAIKQAAYTFATTCATNILTDKVMQEIQNGVIDKIVKGIEENLLKGVHNEINKKVNEIYVASGDDQEFEKKFKTMSDSIGLALGENLILTQQFANIQTQVVSALKQSYDRFGDALLKSSSKYAKLVGASVKSVVLIDKLWNTIQPILKLTVIISTLNNVINNSIKAENAKRNHQSGKKLVEDRANQLKNIIKEYITKVLIIELTRLVRKVMSAAVNQIAKGASYLVKTLTESEFNGKNPIDALRKSNQDEKDERKSQVSVEQPSLNSDSKKEKLDQERRENLQNNIVDPKEMMKNYVDGIKDKDRPMGLAEAKMLAEKDMRKIVMYDEVNKEKIVVSPSGWKKIPAFFKQSAKINYIAGEDGNFGHFVNARGPGRYVQVAGRNDCLLIAYKESLGYTVSTDMIDKDREALYQYTARHIDKYTRIRTELDTSKHSSIIGGGAAPKKRNLFGKNETPIEGDRKRDPSLKSDGTYRTKGHEKERLGSEFGVKVSGKTHQFEHPVPWQTSAEEADPKLDRRCGVGGQLERAGSAYAEVKQAHRDHVGTGGSDAASKFSKSLGVALREDKNVSNAAQMSLVEYAHTPSYVNSIGTIENEIANDSYVHMVMSADSVPLVKGESWTRIPFDIEQKKECIVARWITVNGRYPSGNDEIKQIVDPIFKKYNHKL</sequence>
<evidence type="ECO:0000256" key="1">
    <source>
        <dbReference type="ARBA" id="ARBA00022490"/>
    </source>
</evidence>
<gene>
    <name evidence="9" type="ORF">TSG867_LOCUS23496</name>
</gene>
<evidence type="ECO:0000259" key="8">
    <source>
        <dbReference type="PROSITE" id="PS51196"/>
    </source>
</evidence>
<dbReference type="GO" id="GO:0006886">
    <property type="term" value="P:intracellular protein transport"/>
    <property type="evidence" value="ECO:0007669"/>
    <property type="project" value="InterPro"/>
</dbReference>
<dbReference type="InterPro" id="IPR000185">
    <property type="entry name" value="SecA"/>
</dbReference>
<dbReference type="PROSITE" id="PS51196">
    <property type="entry name" value="SECA_MOTOR_DEAD"/>
    <property type="match status" value="1"/>
</dbReference>
<feature type="compositionally biased region" description="Gly residues" evidence="5">
    <location>
        <begin position="1783"/>
        <end position="1798"/>
    </location>
</feature>
<feature type="coiled-coil region" evidence="4">
    <location>
        <begin position="1088"/>
        <end position="1115"/>
    </location>
</feature>
<dbReference type="PANTHER" id="PTHR30612">
    <property type="entry name" value="SECA INNER MEMBRANE COMPONENT OF SEC PROTEIN SECRETION SYSTEM"/>
    <property type="match status" value="1"/>
</dbReference>
<protein>
    <submittedName>
        <fullName evidence="9">Uncharacterized protein</fullName>
    </submittedName>
</protein>
<dbReference type="GO" id="GO:0005524">
    <property type="term" value="F:ATP binding"/>
    <property type="evidence" value="ECO:0007669"/>
    <property type="project" value="InterPro"/>
</dbReference>
<feature type="compositionally biased region" description="Basic and acidic residues" evidence="5">
    <location>
        <begin position="1682"/>
        <end position="1702"/>
    </location>
</feature>
<dbReference type="SMART" id="SM00490">
    <property type="entry name" value="HELICc"/>
    <property type="match status" value="1"/>
</dbReference>
<keyword evidence="1" id="KW-0963">Cytoplasm</keyword>
<dbReference type="Pfam" id="PF00271">
    <property type="entry name" value="Helicase_C"/>
    <property type="match status" value="1"/>
</dbReference>
<dbReference type="Pfam" id="PF07517">
    <property type="entry name" value="SecA_DEAD"/>
    <property type="match status" value="1"/>
</dbReference>
<evidence type="ECO:0000313" key="10">
    <source>
        <dbReference type="Proteomes" id="UP000663862"/>
    </source>
</evidence>
<evidence type="ECO:0000259" key="6">
    <source>
        <dbReference type="PROSITE" id="PS51192"/>
    </source>
</evidence>